<keyword evidence="3" id="KW-1185">Reference proteome</keyword>
<dbReference type="InterPro" id="IPR009061">
    <property type="entry name" value="DNA-bd_dom_put_sf"/>
</dbReference>
<keyword evidence="2" id="KW-0238">DNA-binding</keyword>
<dbReference type="InterPro" id="IPR010093">
    <property type="entry name" value="SinI_DNA-bd"/>
</dbReference>
<dbReference type="Proteomes" id="UP000460157">
    <property type="component" value="Unassembled WGS sequence"/>
</dbReference>
<dbReference type="EMBL" id="WRPM01000007">
    <property type="protein sequence ID" value="MVT24915.1"/>
    <property type="molecule type" value="Genomic_DNA"/>
</dbReference>
<feature type="domain" description="Helix-turn-helix" evidence="1">
    <location>
        <begin position="63"/>
        <end position="109"/>
    </location>
</feature>
<dbReference type="Pfam" id="PF12728">
    <property type="entry name" value="HTH_17"/>
    <property type="match status" value="1"/>
</dbReference>
<dbReference type="InterPro" id="IPR041657">
    <property type="entry name" value="HTH_17"/>
</dbReference>
<reference evidence="2 3" key="1">
    <citation type="submission" date="2019-12" db="EMBL/GenBank/DDBJ databases">
        <title>Nesterenkonia muleiensis sp. nov., a novel actinobacterium isolated from sap of Populus euphratica.</title>
        <authorList>
            <person name="Wang R."/>
        </authorList>
    </citation>
    <scope>NUCLEOTIDE SEQUENCE [LARGE SCALE GENOMIC DNA]</scope>
    <source>
        <strain evidence="2 3">F10</strain>
    </source>
</reference>
<sequence length="139" mass="15515">MATPTLTPRDAARQAADLVQSARSLAIDGREIPLSDELKDGLRELLRHIAAGDEVDVVARPEYLSTQQAAEILRVSRPTLVKMLDEGLIRYERPGTHRRIPKQALEEYLVAEAQARKQALEDLAETFDSELPDEVVSTR</sequence>
<dbReference type="GO" id="GO:0003677">
    <property type="term" value="F:DNA binding"/>
    <property type="evidence" value="ECO:0007669"/>
    <property type="project" value="UniProtKB-KW"/>
</dbReference>
<dbReference type="RefSeq" id="WP_157320473.1">
    <property type="nucleotide sequence ID" value="NZ_BMFX01000009.1"/>
</dbReference>
<organism evidence="2 3">
    <name type="scientific">Nesterenkonia alkaliphila</name>
    <dbReference type="NCBI Taxonomy" id="1463631"/>
    <lineage>
        <taxon>Bacteria</taxon>
        <taxon>Bacillati</taxon>
        <taxon>Actinomycetota</taxon>
        <taxon>Actinomycetes</taxon>
        <taxon>Micrococcales</taxon>
        <taxon>Micrococcaceae</taxon>
        <taxon>Nesterenkonia</taxon>
    </lineage>
</organism>
<comment type="caution">
    <text evidence="2">The sequence shown here is derived from an EMBL/GenBank/DDBJ whole genome shotgun (WGS) entry which is preliminary data.</text>
</comment>
<name>A0A7K1UEK8_9MICC</name>
<dbReference type="NCBIfam" id="TIGR01764">
    <property type="entry name" value="excise"/>
    <property type="match status" value="1"/>
</dbReference>
<evidence type="ECO:0000313" key="2">
    <source>
        <dbReference type="EMBL" id="MVT24915.1"/>
    </source>
</evidence>
<dbReference type="OrthoDB" id="26212at2"/>
<accession>A0A7K1UEK8</accession>
<protein>
    <submittedName>
        <fullName evidence="2">Excisionase family DNA-binding protein</fullName>
    </submittedName>
</protein>
<gene>
    <name evidence="2" type="ORF">GNZ21_00805</name>
</gene>
<proteinExistence type="predicted"/>
<dbReference type="AlphaFoldDB" id="A0A7K1UEK8"/>
<dbReference type="SUPFAM" id="SSF46955">
    <property type="entry name" value="Putative DNA-binding domain"/>
    <property type="match status" value="1"/>
</dbReference>
<evidence type="ECO:0000259" key="1">
    <source>
        <dbReference type="Pfam" id="PF12728"/>
    </source>
</evidence>
<evidence type="ECO:0000313" key="3">
    <source>
        <dbReference type="Proteomes" id="UP000460157"/>
    </source>
</evidence>